<evidence type="ECO:0000313" key="2">
    <source>
        <dbReference type="EMBL" id="KAJ3431480.1"/>
    </source>
</evidence>
<dbReference type="SUPFAM" id="SSF46689">
    <property type="entry name" value="Homeodomain-like"/>
    <property type="match status" value="1"/>
</dbReference>
<feature type="domain" description="Tc1-like transposase DDE" evidence="1">
    <location>
        <begin position="145"/>
        <end position="295"/>
    </location>
</feature>
<dbReference type="AlphaFoldDB" id="A0AAV7YRB2"/>
<dbReference type="GO" id="GO:0003676">
    <property type="term" value="F:nucleic acid binding"/>
    <property type="evidence" value="ECO:0007669"/>
    <property type="project" value="InterPro"/>
</dbReference>
<evidence type="ECO:0000313" key="3">
    <source>
        <dbReference type="Proteomes" id="UP001146793"/>
    </source>
</evidence>
<protein>
    <submittedName>
        <fullName evidence="2">Transposable element-related</fullName>
    </submittedName>
</protein>
<gene>
    <name evidence="2" type="ORF">M0812_20392</name>
</gene>
<reference evidence="2" key="1">
    <citation type="submission" date="2022-08" db="EMBL/GenBank/DDBJ databases">
        <title>Novel sulphate-reducing endosymbionts in the free-living metamonad Anaeramoeba.</title>
        <authorList>
            <person name="Jerlstrom-Hultqvist J."/>
            <person name="Cepicka I."/>
            <person name="Gallot-Lavallee L."/>
            <person name="Salas-Leiva D."/>
            <person name="Curtis B.A."/>
            <person name="Zahonova K."/>
            <person name="Pipaliya S."/>
            <person name="Dacks J."/>
            <person name="Roger A.J."/>
        </authorList>
    </citation>
    <scope>NUCLEOTIDE SEQUENCE</scope>
    <source>
        <strain evidence="2">Busselton2</strain>
    </source>
</reference>
<dbReference type="InterPro" id="IPR009057">
    <property type="entry name" value="Homeodomain-like_sf"/>
</dbReference>
<dbReference type="Pfam" id="PF13358">
    <property type="entry name" value="DDE_3"/>
    <property type="match status" value="1"/>
</dbReference>
<dbReference type="Proteomes" id="UP001146793">
    <property type="component" value="Unassembled WGS sequence"/>
</dbReference>
<dbReference type="PANTHER" id="PTHR47326">
    <property type="entry name" value="TRANSPOSABLE ELEMENT TC3 TRANSPOSASE-LIKE PROTEIN"/>
    <property type="match status" value="1"/>
</dbReference>
<name>A0AAV7YRB2_9EUKA</name>
<organism evidence="2 3">
    <name type="scientific">Anaeramoeba flamelloides</name>
    <dbReference type="NCBI Taxonomy" id="1746091"/>
    <lineage>
        <taxon>Eukaryota</taxon>
        <taxon>Metamonada</taxon>
        <taxon>Anaeramoebidae</taxon>
        <taxon>Anaeramoeba</taxon>
    </lineage>
</organism>
<dbReference type="Gene3D" id="3.30.420.10">
    <property type="entry name" value="Ribonuclease H-like superfamily/Ribonuclease H"/>
    <property type="match status" value="1"/>
</dbReference>
<comment type="caution">
    <text evidence="2">The sequence shown here is derived from an EMBL/GenBank/DDBJ whole genome shotgun (WGS) entry which is preliminary data.</text>
</comment>
<accession>A0AAV7YRB2</accession>
<proteinExistence type="predicted"/>
<dbReference type="InterPro" id="IPR036397">
    <property type="entry name" value="RNaseH_sf"/>
</dbReference>
<evidence type="ECO:0000259" key="1">
    <source>
        <dbReference type="Pfam" id="PF13358"/>
    </source>
</evidence>
<dbReference type="InterPro" id="IPR036388">
    <property type="entry name" value="WH-like_DNA-bd_sf"/>
</dbReference>
<dbReference type="Gene3D" id="1.10.10.10">
    <property type="entry name" value="Winged helix-like DNA-binding domain superfamily/Winged helix DNA-binding domain"/>
    <property type="match status" value="1"/>
</dbReference>
<dbReference type="PANTHER" id="PTHR47326:SF1">
    <property type="entry name" value="HTH PSQ-TYPE DOMAIN-CONTAINING PROTEIN"/>
    <property type="match status" value="1"/>
</dbReference>
<dbReference type="InterPro" id="IPR038717">
    <property type="entry name" value="Tc1-like_DDE_dom"/>
</dbReference>
<dbReference type="EMBL" id="JANTQA010000047">
    <property type="protein sequence ID" value="KAJ3431480.1"/>
    <property type="molecule type" value="Genomic_DNA"/>
</dbReference>
<sequence length="337" mass="40283">MEELEQIRFNIITLHNGGISLREIAKRLEIGLSKVRYCIKICKEEHRISKKKRGVKKREFENDLKNFVLEETVENRTMSCQILSNKCKTKFPNSKCSPTTIYRIRKSLNFDYKPPRIRQSLNKIQIAKRLLFALDHKSNKTDWTRVLFTDESWFSLNSITRKIWRRRNQHDDSVFEEREKFGKKILIWGGISYYLQTELIVIEKSVNTETYINDIIKNSRVIKKANREYGCLNWIFQQDGARPHISRKKMDCLNRRCQVMNPWLPNSPDLNPIENLWSIMDRRLKHVNPKNKEEFIEELINVWESIKWETLENLTLSMDNRINLVIERDGQSINGFF</sequence>